<evidence type="ECO:0000313" key="3">
    <source>
        <dbReference type="Proteomes" id="UP000028511"/>
    </source>
</evidence>
<protein>
    <submittedName>
        <fullName evidence="2">Uncharacterized protein</fullName>
    </submittedName>
</protein>
<gene>
    <name evidence="2" type="ORF">XBP1_2550016</name>
</gene>
<feature type="region of interest" description="Disordered" evidence="1">
    <location>
        <begin position="1"/>
        <end position="61"/>
    </location>
</feature>
<organism evidence="2 3">
    <name type="scientific">Xenorhabdus bovienii str. puntauvense</name>
    <dbReference type="NCBI Taxonomy" id="1398201"/>
    <lineage>
        <taxon>Bacteria</taxon>
        <taxon>Pseudomonadati</taxon>
        <taxon>Pseudomonadota</taxon>
        <taxon>Gammaproteobacteria</taxon>
        <taxon>Enterobacterales</taxon>
        <taxon>Morganellaceae</taxon>
        <taxon>Xenorhabdus</taxon>
    </lineage>
</organism>
<comment type="caution">
    <text evidence="2">The sequence shown here is derived from an EMBL/GenBank/DDBJ whole genome shotgun (WGS) entry which is preliminary data.</text>
</comment>
<dbReference type="AlphaFoldDB" id="A0A077NER5"/>
<feature type="compositionally biased region" description="Basic residues" evidence="1">
    <location>
        <begin position="52"/>
        <end position="61"/>
    </location>
</feature>
<evidence type="ECO:0000313" key="2">
    <source>
        <dbReference type="EMBL" id="CDG97344.1"/>
    </source>
</evidence>
<dbReference type="EMBL" id="CBSW010000174">
    <property type="protein sequence ID" value="CDG97344.1"/>
    <property type="molecule type" value="Genomic_DNA"/>
</dbReference>
<evidence type="ECO:0000256" key="1">
    <source>
        <dbReference type="SAM" id="MobiDB-lite"/>
    </source>
</evidence>
<proteinExistence type="predicted"/>
<accession>A0A077NER5</accession>
<dbReference type="HOGENOM" id="CLU_2921742_0_0_6"/>
<reference evidence="2" key="1">
    <citation type="submission" date="2013-07" db="EMBL/GenBank/DDBJ databases">
        <title>Sub-species coevolution in mutualistic symbiosis.</title>
        <authorList>
            <person name="Murfin K."/>
            <person name="Klassen J."/>
            <person name="Lee M."/>
            <person name="Forst S."/>
            <person name="Stock P."/>
            <person name="Goodrich-Blair H."/>
        </authorList>
    </citation>
    <scope>NUCLEOTIDE SEQUENCE [LARGE SCALE GENOMIC DNA]</scope>
    <source>
        <strain evidence="2">Puntauvense</strain>
    </source>
</reference>
<dbReference type="Proteomes" id="UP000028511">
    <property type="component" value="Unassembled WGS sequence"/>
</dbReference>
<name>A0A077NER5_XENBV</name>
<sequence>MCAGEAGEQARAMGADGRVYLGGSREGQRRSPMPRQRNAGMRKAYRSGERWRIKKNEHRAD</sequence>